<dbReference type="InterPro" id="IPR036156">
    <property type="entry name" value="Beta-gal/glucu_dom_sf"/>
</dbReference>
<dbReference type="Proteomes" id="UP000316921">
    <property type="component" value="Chromosome"/>
</dbReference>
<dbReference type="Gene3D" id="2.60.120.260">
    <property type="entry name" value="Galactose-binding domain-like"/>
    <property type="match status" value="1"/>
</dbReference>
<evidence type="ECO:0000313" key="9">
    <source>
        <dbReference type="Proteomes" id="UP000316921"/>
    </source>
</evidence>
<reference evidence="8 9" key="1">
    <citation type="submission" date="2019-02" db="EMBL/GenBank/DDBJ databases">
        <title>Deep-cultivation of Planctomycetes and their phenomic and genomic characterization uncovers novel biology.</title>
        <authorList>
            <person name="Wiegand S."/>
            <person name="Jogler M."/>
            <person name="Boedeker C."/>
            <person name="Pinto D."/>
            <person name="Vollmers J."/>
            <person name="Rivas-Marin E."/>
            <person name="Kohn T."/>
            <person name="Peeters S.H."/>
            <person name="Heuer A."/>
            <person name="Rast P."/>
            <person name="Oberbeckmann S."/>
            <person name="Bunk B."/>
            <person name="Jeske O."/>
            <person name="Meyerdierks A."/>
            <person name="Storesund J.E."/>
            <person name="Kallscheuer N."/>
            <person name="Luecker S."/>
            <person name="Lage O.M."/>
            <person name="Pohl T."/>
            <person name="Merkel B.J."/>
            <person name="Hornburger P."/>
            <person name="Mueller R.-W."/>
            <person name="Bruemmer F."/>
            <person name="Labrenz M."/>
            <person name="Spormann A.M."/>
            <person name="Op den Camp H."/>
            <person name="Overmann J."/>
            <person name="Amann R."/>
            <person name="Jetten M.S.M."/>
            <person name="Mascher T."/>
            <person name="Medema M.H."/>
            <person name="Devos D.P."/>
            <person name="Kaster A.-K."/>
            <person name="Ovreas L."/>
            <person name="Rohde M."/>
            <person name="Galperin M.Y."/>
            <person name="Jogler C."/>
        </authorList>
    </citation>
    <scope>NUCLEOTIDE SEQUENCE [LARGE SCALE GENOMIC DNA]</scope>
    <source>
        <strain evidence="8 9">Pla133</strain>
    </source>
</reference>
<evidence type="ECO:0000256" key="1">
    <source>
        <dbReference type="ARBA" id="ARBA00000829"/>
    </source>
</evidence>
<dbReference type="InterPro" id="IPR008979">
    <property type="entry name" value="Galactose-bd-like_sf"/>
</dbReference>
<gene>
    <name evidence="8" type="primary">csxA</name>
    <name evidence="8" type="ORF">Pla133_19090</name>
</gene>
<evidence type="ECO:0000259" key="6">
    <source>
        <dbReference type="Pfam" id="PF00703"/>
    </source>
</evidence>
<evidence type="ECO:0000259" key="7">
    <source>
        <dbReference type="Pfam" id="PF22666"/>
    </source>
</evidence>
<dbReference type="InterPro" id="IPR054593">
    <property type="entry name" value="Beta-mannosidase-like_N2"/>
</dbReference>
<dbReference type="SUPFAM" id="SSF49785">
    <property type="entry name" value="Galactose-binding domain-like"/>
    <property type="match status" value="1"/>
</dbReference>
<dbReference type="GO" id="GO:0004567">
    <property type="term" value="F:beta-mannosidase activity"/>
    <property type="evidence" value="ECO:0007669"/>
    <property type="project" value="UniProtKB-EC"/>
</dbReference>
<proteinExistence type="inferred from homology"/>
<dbReference type="EC" id="3.2.1.25" evidence="3"/>
<comment type="similarity">
    <text evidence="2">Belongs to the glycosyl hydrolase 2 family.</text>
</comment>
<dbReference type="GO" id="GO:0006516">
    <property type="term" value="P:glycoprotein catabolic process"/>
    <property type="evidence" value="ECO:0007669"/>
    <property type="project" value="TreeGrafter"/>
</dbReference>
<name>A0A518BIQ6_9BACT</name>
<sequence>MSANCSVEVGGWTLRQAGRRPRVEGEIAAVVPGSVQASLLAAGLLPPLEEGLAELDWQWVPRATWSYRDELAIPAELAAARRLRLRFGGLDTLAQVRLGRRDLGRTDNAMRTWDFDLTGSKPGTHALRVDFEPIFAYLTERDLERNLPAWGVGADKDHSGAWVRKPPVHFGWDFAPKVVPVGITGSVWLEATDLARIDWVRVDQEHRRGRVDLRLGVELDRVGRGSVVVTSRLSFAGESIAEATATVGGARSELGLRVDDPRLWWPRGLGDQPLYDLEVVAHDRDGAELDRWSRRIGLRRLELERRPDADGEGFAFVANGRRFFARGSNIVPPLALPTQGGATAGAEAALVDEAAAVHMNCLRVWGGGPYASDAFYDRCDELGLIVWQDFPFACCTYPTFDREWMANVRAEATEHVRRLQHRASLALWCGNNELENGLSGPRWTDVRMSWSDYRRLFDRLLPEVVTAHDGTRPWWPGSPHSPSGDRMAFNSPDSGDAHLWGVWHGGEPFESQTASRHRFVSEFGFQSFPAPATFNARIPAAQRRLDSDAVGHRQRSGVGTARLLEYLRREHRLPRTFADQLWLTQILQAEGMLLGIEHWRRSARCSGALLWQLNEPWAAPTWSTIDRDGRWKALHFALARAFAPRAMSLAQRGGRVEVWALDDGGAAEVEGNARLWKSDGDLAREWSFGGQIGRSGRGKVWTLDLAAACAEVSLPQGEALLAVDVTVAGESIARPQLAKLVPWREVALGHPNVRLVEVARENGRVRVRVSCDRPAPWTFVQAGAGVRGEAPRPIAGQEGGQFLHLFPDVERDLVLETRSHSLSPRSLQSLT</sequence>
<dbReference type="AlphaFoldDB" id="A0A518BIQ6"/>
<dbReference type="Pfam" id="PF00703">
    <property type="entry name" value="Glyco_hydro_2"/>
    <property type="match status" value="1"/>
</dbReference>
<dbReference type="SUPFAM" id="SSF51445">
    <property type="entry name" value="(Trans)glycosidases"/>
    <property type="match status" value="1"/>
</dbReference>
<evidence type="ECO:0000256" key="4">
    <source>
        <dbReference type="ARBA" id="ARBA00022801"/>
    </source>
</evidence>
<evidence type="ECO:0000256" key="5">
    <source>
        <dbReference type="ARBA" id="ARBA00023295"/>
    </source>
</evidence>
<dbReference type="Gene3D" id="2.60.40.10">
    <property type="entry name" value="Immunoglobulins"/>
    <property type="match status" value="1"/>
</dbReference>
<keyword evidence="5 8" id="KW-0326">Glycosidase</keyword>
<dbReference type="InterPro" id="IPR013783">
    <property type="entry name" value="Ig-like_fold"/>
</dbReference>
<comment type="catalytic activity">
    <reaction evidence="1">
        <text>Hydrolysis of terminal, non-reducing beta-D-mannose residues in beta-D-mannosides.</text>
        <dbReference type="EC" id="3.2.1.25"/>
    </reaction>
</comment>
<dbReference type="Pfam" id="PF22666">
    <property type="entry name" value="Glyco_hydro_2_N2"/>
    <property type="match status" value="1"/>
</dbReference>
<dbReference type="InterPro" id="IPR017853">
    <property type="entry name" value="GH"/>
</dbReference>
<dbReference type="RefSeq" id="WP_145064636.1">
    <property type="nucleotide sequence ID" value="NZ_CP036287.1"/>
</dbReference>
<accession>A0A518BIQ6</accession>
<dbReference type="InterPro" id="IPR006102">
    <property type="entry name" value="Ig-like_GH2"/>
</dbReference>
<dbReference type="GO" id="GO:0005975">
    <property type="term" value="P:carbohydrate metabolic process"/>
    <property type="evidence" value="ECO:0007669"/>
    <property type="project" value="InterPro"/>
</dbReference>
<dbReference type="FunFam" id="3.20.20.80:FF:000050">
    <property type="entry name" value="Beta-mannosidase B"/>
    <property type="match status" value="1"/>
</dbReference>
<dbReference type="Gene3D" id="3.20.20.80">
    <property type="entry name" value="Glycosidases"/>
    <property type="match status" value="1"/>
</dbReference>
<dbReference type="SUPFAM" id="SSF49303">
    <property type="entry name" value="beta-Galactosidase/glucuronidase domain"/>
    <property type="match status" value="1"/>
</dbReference>
<feature type="domain" description="Beta-mannosidase-like galactose-binding" evidence="7">
    <location>
        <begin position="12"/>
        <end position="184"/>
    </location>
</feature>
<dbReference type="KEGG" id="pbap:Pla133_19090"/>
<dbReference type="InterPro" id="IPR050887">
    <property type="entry name" value="Beta-mannosidase_GH2"/>
</dbReference>
<dbReference type="PANTHER" id="PTHR43730">
    <property type="entry name" value="BETA-MANNOSIDASE"/>
    <property type="match status" value="1"/>
</dbReference>
<evidence type="ECO:0000313" key="8">
    <source>
        <dbReference type="EMBL" id="QDU66833.1"/>
    </source>
</evidence>
<keyword evidence="4 8" id="KW-0378">Hydrolase</keyword>
<evidence type="ECO:0000256" key="2">
    <source>
        <dbReference type="ARBA" id="ARBA00007401"/>
    </source>
</evidence>
<dbReference type="PANTHER" id="PTHR43730:SF1">
    <property type="entry name" value="BETA-MANNOSIDASE"/>
    <property type="match status" value="1"/>
</dbReference>
<keyword evidence="9" id="KW-1185">Reference proteome</keyword>
<organism evidence="8 9">
    <name type="scientific">Engelhardtia mirabilis</name>
    <dbReference type="NCBI Taxonomy" id="2528011"/>
    <lineage>
        <taxon>Bacteria</taxon>
        <taxon>Pseudomonadati</taxon>
        <taxon>Planctomycetota</taxon>
        <taxon>Planctomycetia</taxon>
        <taxon>Planctomycetia incertae sedis</taxon>
        <taxon>Engelhardtia</taxon>
    </lineage>
</organism>
<protein>
    <recommendedName>
        <fullName evidence="3">beta-mannosidase</fullName>
        <ecNumber evidence="3">3.2.1.25</ecNumber>
    </recommendedName>
</protein>
<evidence type="ECO:0000256" key="3">
    <source>
        <dbReference type="ARBA" id="ARBA00012754"/>
    </source>
</evidence>
<dbReference type="EMBL" id="CP036287">
    <property type="protein sequence ID" value="QDU66833.1"/>
    <property type="molecule type" value="Genomic_DNA"/>
</dbReference>
<feature type="domain" description="Glycoside hydrolase family 2 immunoglobulin-like beta-sandwich" evidence="6">
    <location>
        <begin position="196"/>
        <end position="299"/>
    </location>
</feature>